<dbReference type="RefSeq" id="WP_279194268.1">
    <property type="nucleotide sequence ID" value="NZ_CALJPI010000144.1"/>
</dbReference>
<dbReference type="Pfam" id="PF00749">
    <property type="entry name" value="tRNA-synt_1c"/>
    <property type="match status" value="1"/>
</dbReference>
<dbReference type="PRINTS" id="PR00987">
    <property type="entry name" value="TRNASYNTHGLU"/>
</dbReference>
<evidence type="ECO:0000313" key="10">
    <source>
        <dbReference type="EMBL" id="MSA88693.1"/>
    </source>
</evidence>
<feature type="binding site" evidence="7">
    <location>
        <position position="188"/>
    </location>
    <ligand>
        <name>L-glutamate</name>
        <dbReference type="ChEBI" id="CHEBI:29985"/>
    </ligand>
</feature>
<dbReference type="PANTHER" id="PTHR43311">
    <property type="entry name" value="GLUTAMATE--TRNA LIGASE"/>
    <property type="match status" value="1"/>
</dbReference>
<evidence type="ECO:0000313" key="11">
    <source>
        <dbReference type="EMBL" id="MSC32240.1"/>
    </source>
</evidence>
<dbReference type="PANTHER" id="PTHR43311:SF1">
    <property type="entry name" value="GLUTAMYL-Q TRNA(ASP) SYNTHETASE"/>
    <property type="match status" value="1"/>
</dbReference>
<dbReference type="GO" id="GO:0005829">
    <property type="term" value="C:cytosol"/>
    <property type="evidence" value="ECO:0007669"/>
    <property type="project" value="TreeGrafter"/>
</dbReference>
<feature type="short sequence motif" description="'KMSKS' region" evidence="7">
    <location>
        <begin position="244"/>
        <end position="248"/>
    </location>
</feature>
<dbReference type="InterPro" id="IPR020058">
    <property type="entry name" value="Glu/Gln-tRNA-synth_Ib_cat-dom"/>
</dbReference>
<dbReference type="PROSITE" id="PS00178">
    <property type="entry name" value="AA_TRNA_LIGASE_I"/>
    <property type="match status" value="1"/>
</dbReference>
<dbReference type="Proteomes" id="UP000480929">
    <property type="component" value="Unassembled WGS sequence"/>
</dbReference>
<dbReference type="GO" id="GO:0006400">
    <property type="term" value="P:tRNA modification"/>
    <property type="evidence" value="ECO:0007669"/>
    <property type="project" value="InterPro"/>
</dbReference>
<comment type="caution">
    <text evidence="10">The sequence shown here is derived from an EMBL/GenBank/DDBJ whole genome shotgun (WGS) entry which is preliminary data.</text>
</comment>
<evidence type="ECO:0000256" key="5">
    <source>
        <dbReference type="ARBA" id="ARBA00022840"/>
    </source>
</evidence>
<dbReference type="HAMAP" id="MF_01428">
    <property type="entry name" value="Glu_Q_tRNA_synth"/>
    <property type="match status" value="1"/>
</dbReference>
<dbReference type="EC" id="6.1.1.-" evidence="7"/>
<accession>A0A6N7S475</accession>
<dbReference type="SUPFAM" id="SSF52374">
    <property type="entry name" value="Nucleotidylyl transferase"/>
    <property type="match status" value="1"/>
</dbReference>
<feature type="binding site" evidence="7">
    <location>
        <position position="206"/>
    </location>
    <ligand>
        <name>L-glutamate</name>
        <dbReference type="ChEBI" id="CHEBI:29985"/>
    </ligand>
</feature>
<sequence length="316" mass="36388">MEAKENVRGRFAPSPSGRMHLGNVCAALLSWLSVRSQQGDWVLRIEDLDPRRSRREYAKWIQSDLQWLGLDWDEEPVWQSERTSIYEAKLDQLQRQNLIYPCFCSRADLHSASAPHGTDGELLYSGRCRNLSEEQRLAQAKIRRPALRISVNKAPISFTDGLQRQIIQHLDQTCGDFIVRRSDGVFAYQLAVVVDDGLMGMTEVVRGLDLLSSTPRQLYLYRCLGLPEPKFYHIPLLMNVQGQRLSKRDQALDLGELRRRWSAPELIGKLAWLLGLRESEEAIEAKALIHDFDWAKVKREPIFVPETLFIRSYKIG</sequence>
<feature type="binding site" evidence="7">
    <location>
        <position position="46"/>
    </location>
    <ligand>
        <name>L-glutamate</name>
        <dbReference type="ChEBI" id="CHEBI:29985"/>
    </ligand>
</feature>
<evidence type="ECO:0000256" key="4">
    <source>
        <dbReference type="ARBA" id="ARBA00022833"/>
    </source>
</evidence>
<evidence type="ECO:0000256" key="3">
    <source>
        <dbReference type="ARBA" id="ARBA00022741"/>
    </source>
</evidence>
<keyword evidence="1 7" id="KW-0436">Ligase</keyword>
<feature type="domain" description="Glutamyl/glutaminyl-tRNA synthetase class Ib catalytic" evidence="9">
    <location>
        <begin position="7"/>
        <end position="297"/>
    </location>
</feature>
<keyword evidence="4 7" id="KW-0862">Zinc</keyword>
<dbReference type="GO" id="GO:0004818">
    <property type="term" value="F:glutamate-tRNA ligase activity"/>
    <property type="evidence" value="ECO:0007669"/>
    <property type="project" value="TreeGrafter"/>
</dbReference>
<dbReference type="GO" id="GO:0005524">
    <property type="term" value="F:ATP binding"/>
    <property type="evidence" value="ECO:0007669"/>
    <property type="project" value="UniProtKB-KW"/>
</dbReference>
<dbReference type="EMBL" id="WKPI01000003">
    <property type="protein sequence ID" value="MSC32240.1"/>
    <property type="molecule type" value="Genomic_DNA"/>
</dbReference>
<evidence type="ECO:0000256" key="1">
    <source>
        <dbReference type="ARBA" id="ARBA00022598"/>
    </source>
</evidence>
<evidence type="ECO:0000256" key="2">
    <source>
        <dbReference type="ARBA" id="ARBA00022723"/>
    </source>
</evidence>
<keyword evidence="13" id="KW-1185">Reference proteome</keyword>
<dbReference type="AlphaFoldDB" id="A0A6N7S475"/>
<feature type="binding site" evidence="7">
    <location>
        <position position="124"/>
    </location>
    <ligand>
        <name>Zn(2+)</name>
        <dbReference type="ChEBI" id="CHEBI:29105"/>
    </ligand>
</feature>
<dbReference type="InterPro" id="IPR001412">
    <property type="entry name" value="aa-tRNA-synth_I_CS"/>
</dbReference>
<dbReference type="NCBIfam" id="TIGR03838">
    <property type="entry name" value="queuosine_YadB"/>
    <property type="match status" value="1"/>
</dbReference>
<proteinExistence type="inferred from homology"/>
<dbReference type="NCBIfam" id="NF004314">
    <property type="entry name" value="PRK05710.1-3"/>
    <property type="match status" value="1"/>
</dbReference>
<dbReference type="GO" id="GO:0006424">
    <property type="term" value="P:glutamyl-tRNA aminoacylation"/>
    <property type="evidence" value="ECO:0007669"/>
    <property type="project" value="InterPro"/>
</dbReference>
<dbReference type="Proteomes" id="UP000433575">
    <property type="component" value="Unassembled WGS sequence"/>
</dbReference>
<dbReference type="InterPro" id="IPR022380">
    <property type="entry name" value="Glu-Q_tRNA(Asp)_Synthase"/>
</dbReference>
<keyword evidence="5 7" id="KW-0067">ATP-binding</keyword>
<comment type="cofactor">
    <cofactor evidence="7">
        <name>Zn(2+)</name>
        <dbReference type="ChEBI" id="CHEBI:29105"/>
    </cofactor>
    <text evidence="7">Binds 1 zinc ion per subunit.</text>
</comment>
<keyword evidence="2 7" id="KW-0479">Metal-binding</keyword>
<evidence type="ECO:0000256" key="7">
    <source>
        <dbReference type="HAMAP-Rule" id="MF_01428"/>
    </source>
</evidence>
<dbReference type="InterPro" id="IPR000924">
    <property type="entry name" value="Glu/Gln-tRNA-synth"/>
</dbReference>
<dbReference type="InterPro" id="IPR049940">
    <property type="entry name" value="GluQ/Sye"/>
</dbReference>
<dbReference type="InterPro" id="IPR014729">
    <property type="entry name" value="Rossmann-like_a/b/a_fold"/>
</dbReference>
<evidence type="ECO:0000259" key="9">
    <source>
        <dbReference type="Pfam" id="PF00749"/>
    </source>
</evidence>
<feature type="binding site" evidence="7">
    <location>
        <begin position="10"/>
        <end position="14"/>
    </location>
    <ligand>
        <name>L-glutamate</name>
        <dbReference type="ChEBI" id="CHEBI:29985"/>
    </ligand>
</feature>
<keyword evidence="8" id="KW-0648">Protein biosynthesis</keyword>
<protein>
    <recommendedName>
        <fullName evidence="7">Glutamyl-Q tRNA(Asp) synthetase</fullName>
        <shortName evidence="7">Glu-Q-RSs</shortName>
        <ecNumber evidence="7">6.1.1.-</ecNumber>
    </recommendedName>
</protein>
<comment type="similarity">
    <text evidence="7">Belongs to the class-I aminoacyl-tRNA synthetase family. GluQ subfamily.</text>
</comment>
<evidence type="ECO:0000256" key="6">
    <source>
        <dbReference type="ARBA" id="ARBA00023146"/>
    </source>
</evidence>
<dbReference type="NCBIfam" id="NF004315">
    <property type="entry name" value="PRK05710.1-4"/>
    <property type="match status" value="1"/>
</dbReference>
<reference evidence="12 13" key="1">
    <citation type="journal article" date="2019" name="Nat. Med.">
        <title>A library of human gut bacterial isolates paired with longitudinal multiomics data enables mechanistic microbiome research.</title>
        <authorList>
            <person name="Poyet M."/>
            <person name="Groussin M."/>
            <person name="Gibbons S.M."/>
            <person name="Avila-Pacheco J."/>
            <person name="Jiang X."/>
            <person name="Kearney S.M."/>
            <person name="Perrotta A.R."/>
            <person name="Berdy B."/>
            <person name="Zhao S."/>
            <person name="Lieberman T.D."/>
            <person name="Swanson P.K."/>
            <person name="Smith M."/>
            <person name="Roesemann S."/>
            <person name="Alexander J.E."/>
            <person name="Rich S.A."/>
            <person name="Livny J."/>
            <person name="Vlamakis H."/>
            <person name="Clish C."/>
            <person name="Bullock K."/>
            <person name="Deik A."/>
            <person name="Scott J."/>
            <person name="Pierce K.A."/>
            <person name="Xavier R.J."/>
            <person name="Alm E.J."/>
        </authorList>
    </citation>
    <scope>NUCLEOTIDE SEQUENCE [LARGE SCALE GENOMIC DNA]</scope>
    <source>
        <strain evidence="10 12">BIOML-A4</strain>
        <strain evidence="11 13">BIOML-A5</strain>
    </source>
</reference>
<feature type="short sequence motif" description="'HIGH' region" evidence="7">
    <location>
        <begin position="13"/>
        <end position="23"/>
    </location>
</feature>
<evidence type="ECO:0000313" key="13">
    <source>
        <dbReference type="Proteomes" id="UP000480929"/>
    </source>
</evidence>
<evidence type="ECO:0000313" key="12">
    <source>
        <dbReference type="Proteomes" id="UP000433575"/>
    </source>
</evidence>
<feature type="binding site" evidence="7">
    <location>
        <position position="128"/>
    </location>
    <ligand>
        <name>Zn(2+)</name>
        <dbReference type="ChEBI" id="CHEBI:29105"/>
    </ligand>
</feature>
<gene>
    <name evidence="7 10" type="primary">gluQ</name>
    <name evidence="11" type="ORF">GKD88_03800</name>
    <name evidence="10" type="ORF">GKE08_05070</name>
</gene>
<keyword evidence="3 7" id="KW-0547">Nucleotide-binding</keyword>
<feature type="binding site" evidence="7">
    <location>
        <position position="102"/>
    </location>
    <ligand>
        <name>Zn(2+)</name>
        <dbReference type="ChEBI" id="CHEBI:29105"/>
    </ligand>
</feature>
<dbReference type="EMBL" id="WKPJ01000004">
    <property type="protein sequence ID" value="MSA88693.1"/>
    <property type="molecule type" value="Genomic_DNA"/>
</dbReference>
<dbReference type="GO" id="GO:0008270">
    <property type="term" value="F:zinc ion binding"/>
    <property type="evidence" value="ECO:0007669"/>
    <property type="project" value="UniProtKB-UniRule"/>
</dbReference>
<evidence type="ECO:0000256" key="8">
    <source>
        <dbReference type="RuleBase" id="RU363037"/>
    </source>
</evidence>
<organism evidence="10 12">
    <name type="scientific">Holdemania massiliensis</name>
    <dbReference type="NCBI Taxonomy" id="1468449"/>
    <lineage>
        <taxon>Bacteria</taxon>
        <taxon>Bacillati</taxon>
        <taxon>Bacillota</taxon>
        <taxon>Erysipelotrichia</taxon>
        <taxon>Erysipelotrichales</taxon>
        <taxon>Erysipelotrichaceae</taxon>
        <taxon>Holdemania</taxon>
    </lineage>
</organism>
<keyword evidence="6 7" id="KW-0030">Aminoacyl-tRNA synthetase</keyword>
<comment type="function">
    <text evidence="7">Catalyzes the tRNA-independent activation of glutamate in presence of ATP and the subsequent transfer of glutamate onto a tRNA(Asp). Glutamate is transferred on the 2-amino-5-(4,5-dihydroxy-2-cyclopenten-1-yl) moiety of the queuosine in the wobble position of the QUC anticodon.</text>
</comment>
<name>A0A6N7S475_9FIRM</name>
<feature type="binding site" evidence="7">
    <location>
        <position position="104"/>
    </location>
    <ligand>
        <name>Zn(2+)</name>
        <dbReference type="ChEBI" id="CHEBI:29105"/>
    </ligand>
</feature>
<feature type="binding site" evidence="7">
    <location>
        <position position="247"/>
    </location>
    <ligand>
        <name>ATP</name>
        <dbReference type="ChEBI" id="CHEBI:30616"/>
    </ligand>
</feature>
<dbReference type="Gene3D" id="3.40.50.620">
    <property type="entry name" value="HUPs"/>
    <property type="match status" value="1"/>
</dbReference>